<evidence type="ECO:0000313" key="3">
    <source>
        <dbReference type="Proteomes" id="UP001178461"/>
    </source>
</evidence>
<gene>
    <name evidence="2" type="ORF">PODLI_1B023104</name>
</gene>
<organism evidence="2 3">
    <name type="scientific">Podarcis lilfordi</name>
    <name type="common">Lilford's wall lizard</name>
    <dbReference type="NCBI Taxonomy" id="74358"/>
    <lineage>
        <taxon>Eukaryota</taxon>
        <taxon>Metazoa</taxon>
        <taxon>Chordata</taxon>
        <taxon>Craniata</taxon>
        <taxon>Vertebrata</taxon>
        <taxon>Euteleostomi</taxon>
        <taxon>Lepidosauria</taxon>
        <taxon>Squamata</taxon>
        <taxon>Bifurcata</taxon>
        <taxon>Unidentata</taxon>
        <taxon>Episquamata</taxon>
        <taxon>Laterata</taxon>
        <taxon>Lacertibaenia</taxon>
        <taxon>Lacertidae</taxon>
        <taxon>Podarcis</taxon>
    </lineage>
</organism>
<proteinExistence type="predicted"/>
<dbReference type="Proteomes" id="UP001178461">
    <property type="component" value="Chromosome W"/>
</dbReference>
<dbReference type="EMBL" id="OX395145">
    <property type="protein sequence ID" value="CAI5799332.1"/>
    <property type="molecule type" value="Genomic_DNA"/>
</dbReference>
<evidence type="ECO:0000256" key="1">
    <source>
        <dbReference type="SAM" id="MobiDB-lite"/>
    </source>
</evidence>
<name>A0AA35LNS5_9SAUR</name>
<evidence type="ECO:0000313" key="2">
    <source>
        <dbReference type="EMBL" id="CAI5799332.1"/>
    </source>
</evidence>
<dbReference type="AlphaFoldDB" id="A0AA35LNS5"/>
<sequence>MKWSKEFAETSLPRSTMQKSHFCFLFKLHVFKFTSTLAFGCHRSRQFYLQRSFDYEHKFHIKFRAISRNEGRKKIKVFQMWTTRNIWNRNPTNRTTLPINTDQPALTEHGERAS</sequence>
<protein>
    <submittedName>
        <fullName evidence="2">Uncharacterized protein</fullName>
    </submittedName>
</protein>
<feature type="compositionally biased region" description="Polar residues" evidence="1">
    <location>
        <begin position="92"/>
        <end position="104"/>
    </location>
</feature>
<reference evidence="2" key="1">
    <citation type="submission" date="2022-12" db="EMBL/GenBank/DDBJ databases">
        <authorList>
            <person name="Alioto T."/>
            <person name="Alioto T."/>
            <person name="Gomez Garrido J."/>
        </authorList>
    </citation>
    <scope>NUCLEOTIDE SEQUENCE</scope>
</reference>
<keyword evidence="3" id="KW-1185">Reference proteome</keyword>
<accession>A0AA35LNS5</accession>
<feature type="region of interest" description="Disordered" evidence="1">
    <location>
        <begin position="92"/>
        <end position="114"/>
    </location>
</feature>